<protein>
    <recommendedName>
        <fullName evidence="8">DNA gyrase B subunit C-terminal domain-containing protein</fullName>
    </recommendedName>
</protein>
<evidence type="ECO:0000256" key="3">
    <source>
        <dbReference type="ARBA" id="ARBA00022741"/>
    </source>
</evidence>
<dbReference type="PANTHER" id="PTHR45866">
    <property type="entry name" value="DNA GYRASE/TOPOISOMERASE SUBUNIT B"/>
    <property type="match status" value="1"/>
</dbReference>
<dbReference type="GO" id="GO:0003677">
    <property type="term" value="F:DNA binding"/>
    <property type="evidence" value="ECO:0007669"/>
    <property type="project" value="UniProtKB-KW"/>
</dbReference>
<dbReference type="EMBL" id="BARV01000955">
    <property type="protein sequence ID" value="GAH90675.1"/>
    <property type="molecule type" value="Genomic_DNA"/>
</dbReference>
<sequence length="134" mass="15208">MAAPISGIDTVSEGESSLREAVVILEGYFNHGGIGYSRKVDREWVDNWPISIQEAYESSYATFEIEGFVLSTPLIFKGYLHSFIQERERKIKELEGTKLEVQRYKGLGEMSPEQLWSTTMDPATRTLLQVEIAD</sequence>
<comment type="similarity">
    <text evidence="2">Belongs to the type II topoisomerase GyrB family.</text>
</comment>
<evidence type="ECO:0000256" key="7">
    <source>
        <dbReference type="ARBA" id="ARBA00023235"/>
    </source>
</evidence>
<evidence type="ECO:0000259" key="8">
    <source>
        <dbReference type="Pfam" id="PF00986"/>
    </source>
</evidence>
<evidence type="ECO:0000256" key="2">
    <source>
        <dbReference type="ARBA" id="ARBA00010708"/>
    </source>
</evidence>
<keyword evidence="3" id="KW-0547">Nucleotide-binding</keyword>
<keyword evidence="4" id="KW-0067">ATP-binding</keyword>
<organism evidence="9">
    <name type="scientific">marine sediment metagenome</name>
    <dbReference type="NCBI Taxonomy" id="412755"/>
    <lineage>
        <taxon>unclassified sequences</taxon>
        <taxon>metagenomes</taxon>
        <taxon>ecological metagenomes</taxon>
    </lineage>
</organism>
<name>X1KAL6_9ZZZZ</name>
<dbReference type="SUPFAM" id="SSF56719">
    <property type="entry name" value="Type II DNA topoisomerase"/>
    <property type="match status" value="1"/>
</dbReference>
<dbReference type="Gene3D" id="3.30.1490.440">
    <property type="match status" value="1"/>
</dbReference>
<comment type="catalytic activity">
    <reaction evidence="1">
        <text>ATP-dependent breakage, passage and rejoining of double-stranded DNA.</text>
        <dbReference type="EC" id="5.6.2.2"/>
    </reaction>
</comment>
<keyword evidence="7" id="KW-0413">Isomerase</keyword>
<keyword evidence="5" id="KW-0799">Topoisomerase</keyword>
<comment type="caution">
    <text evidence="9">The sequence shown here is derived from an EMBL/GenBank/DDBJ whole genome shotgun (WGS) entry which is preliminary data.</text>
</comment>
<evidence type="ECO:0000256" key="4">
    <source>
        <dbReference type="ARBA" id="ARBA00022840"/>
    </source>
</evidence>
<dbReference type="GO" id="GO:0006265">
    <property type="term" value="P:DNA topological change"/>
    <property type="evidence" value="ECO:0007669"/>
    <property type="project" value="InterPro"/>
</dbReference>
<dbReference type="GO" id="GO:0005524">
    <property type="term" value="F:ATP binding"/>
    <property type="evidence" value="ECO:0007669"/>
    <property type="project" value="UniProtKB-KW"/>
</dbReference>
<feature type="non-terminal residue" evidence="9">
    <location>
        <position position="134"/>
    </location>
</feature>
<evidence type="ECO:0000256" key="6">
    <source>
        <dbReference type="ARBA" id="ARBA00023125"/>
    </source>
</evidence>
<accession>X1KAL6</accession>
<evidence type="ECO:0000313" key="9">
    <source>
        <dbReference type="EMBL" id="GAH90675.1"/>
    </source>
</evidence>
<dbReference type="PANTHER" id="PTHR45866:SF1">
    <property type="entry name" value="DNA GYRASE SUBUNIT B, MITOCHONDRIAL"/>
    <property type="match status" value="1"/>
</dbReference>
<dbReference type="GO" id="GO:0003918">
    <property type="term" value="F:DNA topoisomerase type II (double strand cut, ATP-hydrolyzing) activity"/>
    <property type="evidence" value="ECO:0007669"/>
    <property type="project" value="UniProtKB-EC"/>
</dbReference>
<evidence type="ECO:0000256" key="1">
    <source>
        <dbReference type="ARBA" id="ARBA00000185"/>
    </source>
</evidence>
<dbReference type="AlphaFoldDB" id="X1KAL6"/>
<feature type="domain" description="DNA gyrase B subunit C-terminal" evidence="8">
    <location>
        <begin position="97"/>
        <end position="134"/>
    </location>
</feature>
<proteinExistence type="inferred from homology"/>
<keyword evidence="6" id="KW-0238">DNA-binding</keyword>
<dbReference type="InterPro" id="IPR002288">
    <property type="entry name" value="DNA_gyrase_B_C"/>
</dbReference>
<dbReference type="Pfam" id="PF00986">
    <property type="entry name" value="DNA_gyraseB_C"/>
    <property type="match status" value="1"/>
</dbReference>
<dbReference type="InterPro" id="IPR013760">
    <property type="entry name" value="Topo_IIA-like_dom_sf"/>
</dbReference>
<gene>
    <name evidence="9" type="ORF">S06H3_03050</name>
</gene>
<evidence type="ECO:0000256" key="5">
    <source>
        <dbReference type="ARBA" id="ARBA00023029"/>
    </source>
</evidence>
<reference evidence="9" key="1">
    <citation type="journal article" date="2014" name="Front. Microbiol.">
        <title>High frequency of phylogenetically diverse reductive dehalogenase-homologous genes in deep subseafloor sedimentary metagenomes.</title>
        <authorList>
            <person name="Kawai M."/>
            <person name="Futagami T."/>
            <person name="Toyoda A."/>
            <person name="Takaki Y."/>
            <person name="Nishi S."/>
            <person name="Hori S."/>
            <person name="Arai W."/>
            <person name="Tsubouchi T."/>
            <person name="Morono Y."/>
            <person name="Uchiyama I."/>
            <person name="Ito T."/>
            <person name="Fujiyama A."/>
            <person name="Inagaki F."/>
            <person name="Takami H."/>
        </authorList>
    </citation>
    <scope>NUCLEOTIDE SEQUENCE</scope>
    <source>
        <strain evidence="9">Expedition CK06-06</strain>
    </source>
</reference>